<gene>
    <name evidence="2" type="ORF">JZ751_006676</name>
</gene>
<feature type="transmembrane region" description="Helical" evidence="1">
    <location>
        <begin position="97"/>
        <end position="117"/>
    </location>
</feature>
<sequence>MDGRTDLLHNMQNPPQVSTPVLVCSKLIMCALPIAQIAVGAVYLRDCPQQHYIPIYLVVLGAFALLLGVLSCLPCTREPQDGGQSALSTLSSVWNSLVSFFLFCWFIAGNVWIYSIYPANFNQMSSNTTYCNKTLYLFAFWTTTMVYMLLALCCCALICMCLCSKAGPHRQYNSDA</sequence>
<reference evidence="2" key="1">
    <citation type="thesis" date="2021" institute="BYU ScholarsArchive" country="Provo, UT, USA">
        <title>Applications of and Algorithms for Genome Assembly and Genomic Analyses with an Emphasis on Marine Teleosts.</title>
        <authorList>
            <person name="Pickett B.D."/>
        </authorList>
    </citation>
    <scope>NUCLEOTIDE SEQUENCE</scope>
    <source>
        <strain evidence="2">HI-2016</strain>
    </source>
</reference>
<keyword evidence="1" id="KW-0472">Membrane</keyword>
<organism evidence="2 3">
    <name type="scientific">Albula glossodonta</name>
    <name type="common">roundjaw bonefish</name>
    <dbReference type="NCBI Taxonomy" id="121402"/>
    <lineage>
        <taxon>Eukaryota</taxon>
        <taxon>Metazoa</taxon>
        <taxon>Chordata</taxon>
        <taxon>Craniata</taxon>
        <taxon>Vertebrata</taxon>
        <taxon>Euteleostomi</taxon>
        <taxon>Actinopterygii</taxon>
        <taxon>Neopterygii</taxon>
        <taxon>Teleostei</taxon>
        <taxon>Albuliformes</taxon>
        <taxon>Albulidae</taxon>
        <taxon>Albula</taxon>
    </lineage>
</organism>
<dbReference type="PANTHER" id="PTHR33444">
    <property type="entry name" value="SI:DKEY-19B23.12-RELATED"/>
    <property type="match status" value="1"/>
</dbReference>
<dbReference type="AlphaFoldDB" id="A0A8T2P1A0"/>
<name>A0A8T2P1A0_9TELE</name>
<dbReference type="Proteomes" id="UP000824540">
    <property type="component" value="Unassembled WGS sequence"/>
</dbReference>
<comment type="caution">
    <text evidence="2">The sequence shown here is derived from an EMBL/GenBank/DDBJ whole genome shotgun (WGS) entry which is preliminary data.</text>
</comment>
<evidence type="ECO:0000256" key="1">
    <source>
        <dbReference type="SAM" id="Phobius"/>
    </source>
</evidence>
<feature type="transmembrane region" description="Helical" evidence="1">
    <location>
        <begin position="21"/>
        <end position="43"/>
    </location>
</feature>
<keyword evidence="3" id="KW-1185">Reference proteome</keyword>
<dbReference type="PANTHER" id="PTHR33444:SF2">
    <property type="entry name" value="MARVEL DOMAIN-CONTAINING PROTEIN"/>
    <property type="match status" value="1"/>
</dbReference>
<keyword evidence="1" id="KW-0812">Transmembrane</keyword>
<protein>
    <submittedName>
        <fullName evidence="2">Uncharacterized protein</fullName>
    </submittedName>
</protein>
<feature type="transmembrane region" description="Helical" evidence="1">
    <location>
        <begin position="55"/>
        <end position="76"/>
    </location>
</feature>
<dbReference type="OrthoDB" id="6157510at2759"/>
<proteinExistence type="predicted"/>
<feature type="transmembrane region" description="Helical" evidence="1">
    <location>
        <begin position="137"/>
        <end position="163"/>
    </location>
</feature>
<keyword evidence="1" id="KW-1133">Transmembrane helix</keyword>
<evidence type="ECO:0000313" key="2">
    <source>
        <dbReference type="EMBL" id="KAG9346365.1"/>
    </source>
</evidence>
<dbReference type="InterPro" id="IPR040350">
    <property type="entry name" value="TMEM272"/>
</dbReference>
<evidence type="ECO:0000313" key="3">
    <source>
        <dbReference type="Proteomes" id="UP000824540"/>
    </source>
</evidence>
<dbReference type="EMBL" id="JAFBMS010000015">
    <property type="protein sequence ID" value="KAG9346365.1"/>
    <property type="molecule type" value="Genomic_DNA"/>
</dbReference>
<accession>A0A8T2P1A0</accession>